<reference evidence="3" key="1">
    <citation type="submission" date="2022-04" db="EMBL/GenBank/DDBJ databases">
        <authorList>
            <person name="Xu L."/>
            <person name="Lv Z."/>
        </authorList>
    </citation>
    <scope>NUCLEOTIDE SEQUENCE</scope>
    <source>
        <strain evidence="3">LV_2022a</strain>
    </source>
</reference>
<dbReference type="SUPFAM" id="SSF52540">
    <property type="entry name" value="P-loop containing nucleoside triphosphate hydrolases"/>
    <property type="match status" value="1"/>
</dbReference>
<dbReference type="GO" id="GO:0006235">
    <property type="term" value="P:dTTP biosynthetic process"/>
    <property type="evidence" value="ECO:0007669"/>
    <property type="project" value="TreeGrafter"/>
</dbReference>
<feature type="domain" description="Thymidylate kinase-like" evidence="2">
    <location>
        <begin position="13"/>
        <end position="140"/>
    </location>
</feature>
<dbReference type="PANTHER" id="PTHR10344">
    <property type="entry name" value="THYMIDYLATE KINASE"/>
    <property type="match status" value="1"/>
</dbReference>
<sequence length="257" mass="29209">MPGSVKRGLFVVFEGVEKCGKNTQSELLQDALTQITGKQALLIHFPDKSTPVGKLLAEYSDGRLQLELHAAHLLYIANRWERQDEISNALKAGISVVVDRYSYSGIANTAAKFHPLSDADWKWCRSMEYGLLQPDFIFYSRSAIVVWQLEPTGVCARFYVADNDDNDDFIFCLAPENFAEISVRDAFSDNKFETMDFQKRVLTYYGRLSREMESELSENNGDDSEESEPRLWHWIPATGQTVDETHSCIMAIIDSKL</sequence>
<dbReference type="GO" id="GO:0006227">
    <property type="term" value="P:dUDP biosynthetic process"/>
    <property type="evidence" value="ECO:0007669"/>
    <property type="project" value="TreeGrafter"/>
</dbReference>
<dbReference type="GO" id="GO:0005739">
    <property type="term" value="C:mitochondrion"/>
    <property type="evidence" value="ECO:0007669"/>
    <property type="project" value="TreeGrafter"/>
</dbReference>
<dbReference type="GO" id="GO:0005829">
    <property type="term" value="C:cytosol"/>
    <property type="evidence" value="ECO:0007669"/>
    <property type="project" value="TreeGrafter"/>
</dbReference>
<dbReference type="InterPro" id="IPR039430">
    <property type="entry name" value="Thymidylate_kin-like_dom"/>
</dbReference>
<accession>A0AAE2D498</accession>
<protein>
    <recommendedName>
        <fullName evidence="2">Thymidylate kinase-like domain-containing protein</fullName>
    </recommendedName>
</protein>
<reference evidence="3" key="2">
    <citation type="journal article" date="2023" name="Infect Dis Poverty">
        <title>Chromosome-scale genome of the human blood fluke Schistosoma mekongi and its implications for public health.</title>
        <authorList>
            <person name="Zhou M."/>
            <person name="Xu L."/>
            <person name="Xu D."/>
            <person name="Chen W."/>
            <person name="Khan J."/>
            <person name="Hu Y."/>
            <person name="Huang H."/>
            <person name="Wei H."/>
            <person name="Zhang Y."/>
            <person name="Chusongsang P."/>
            <person name="Tanasarnprasert K."/>
            <person name="Hu X."/>
            <person name="Limpanont Y."/>
            <person name="Lv Z."/>
        </authorList>
    </citation>
    <scope>NUCLEOTIDE SEQUENCE</scope>
    <source>
        <strain evidence="3">LV_2022a</strain>
    </source>
</reference>
<evidence type="ECO:0000313" key="4">
    <source>
        <dbReference type="Proteomes" id="UP001292079"/>
    </source>
</evidence>
<organism evidence="3 4">
    <name type="scientific">Schistosoma mekongi</name>
    <name type="common">Parasitic worm</name>
    <dbReference type="NCBI Taxonomy" id="38744"/>
    <lineage>
        <taxon>Eukaryota</taxon>
        <taxon>Metazoa</taxon>
        <taxon>Spiralia</taxon>
        <taxon>Lophotrochozoa</taxon>
        <taxon>Platyhelminthes</taxon>
        <taxon>Trematoda</taxon>
        <taxon>Digenea</taxon>
        <taxon>Strigeidida</taxon>
        <taxon>Schistosomatoidea</taxon>
        <taxon>Schistosomatidae</taxon>
        <taxon>Schistosoma</taxon>
    </lineage>
</organism>
<gene>
    <name evidence="3" type="ORF">MN116_006614</name>
</gene>
<dbReference type="GO" id="GO:0005634">
    <property type="term" value="C:nucleus"/>
    <property type="evidence" value="ECO:0007669"/>
    <property type="project" value="TreeGrafter"/>
</dbReference>
<evidence type="ECO:0000256" key="1">
    <source>
        <dbReference type="ARBA" id="ARBA00009776"/>
    </source>
</evidence>
<dbReference type="GO" id="GO:0006233">
    <property type="term" value="P:dTDP biosynthetic process"/>
    <property type="evidence" value="ECO:0007669"/>
    <property type="project" value="TreeGrafter"/>
</dbReference>
<dbReference type="GO" id="GO:0004798">
    <property type="term" value="F:dTMP kinase activity"/>
    <property type="evidence" value="ECO:0007669"/>
    <property type="project" value="TreeGrafter"/>
</dbReference>
<dbReference type="GO" id="GO:0004550">
    <property type="term" value="F:nucleoside diphosphate kinase activity"/>
    <property type="evidence" value="ECO:0007669"/>
    <property type="project" value="TreeGrafter"/>
</dbReference>
<proteinExistence type="inferred from homology"/>
<evidence type="ECO:0000313" key="3">
    <source>
        <dbReference type="EMBL" id="KAK4469675.1"/>
    </source>
</evidence>
<dbReference type="Pfam" id="PF02223">
    <property type="entry name" value="Thymidylate_kin"/>
    <property type="match status" value="1"/>
</dbReference>
<evidence type="ECO:0000259" key="2">
    <source>
        <dbReference type="Pfam" id="PF02223"/>
    </source>
</evidence>
<comment type="caution">
    <text evidence="3">The sequence shown here is derived from an EMBL/GenBank/DDBJ whole genome shotgun (WGS) entry which is preliminary data.</text>
</comment>
<dbReference type="AlphaFoldDB" id="A0AAE2D498"/>
<dbReference type="InterPro" id="IPR027417">
    <property type="entry name" value="P-loop_NTPase"/>
</dbReference>
<comment type="similarity">
    <text evidence="1">Belongs to the thymidylate kinase family.</text>
</comment>
<dbReference type="EMBL" id="JALJAT010000005">
    <property type="protein sequence ID" value="KAK4469675.1"/>
    <property type="molecule type" value="Genomic_DNA"/>
</dbReference>
<dbReference type="Gene3D" id="3.40.50.300">
    <property type="entry name" value="P-loop containing nucleotide triphosphate hydrolases"/>
    <property type="match status" value="1"/>
</dbReference>
<name>A0AAE2D498_SCHME</name>
<keyword evidence="4" id="KW-1185">Reference proteome</keyword>
<dbReference type="Proteomes" id="UP001292079">
    <property type="component" value="Unassembled WGS sequence"/>
</dbReference>
<dbReference type="PANTHER" id="PTHR10344:SF1">
    <property type="entry name" value="THYMIDYLATE KINASE"/>
    <property type="match status" value="1"/>
</dbReference>